<proteinExistence type="predicted"/>
<protein>
    <submittedName>
        <fullName evidence="1">Uncharacterized protein</fullName>
    </submittedName>
</protein>
<evidence type="ECO:0000313" key="1">
    <source>
        <dbReference type="EMBL" id="GAX89546.1"/>
    </source>
</evidence>
<organism evidence="1 2">
    <name type="scientific">Effusibacillus lacus</name>
    <dbReference type="NCBI Taxonomy" id="1348429"/>
    <lineage>
        <taxon>Bacteria</taxon>
        <taxon>Bacillati</taxon>
        <taxon>Bacillota</taxon>
        <taxon>Bacilli</taxon>
        <taxon>Bacillales</taxon>
        <taxon>Alicyclobacillaceae</taxon>
        <taxon>Effusibacillus</taxon>
    </lineage>
</organism>
<dbReference type="Proteomes" id="UP000217785">
    <property type="component" value="Unassembled WGS sequence"/>
</dbReference>
<evidence type="ECO:0000313" key="2">
    <source>
        <dbReference type="Proteomes" id="UP000217785"/>
    </source>
</evidence>
<dbReference type="OrthoDB" id="2938768at2"/>
<sequence length="59" mass="7226">MAMTYRKEKIQSFVERLQIRRSILQNKLKEPEYANQLDFLKGQLFAIDMVIEELFREFK</sequence>
<accession>A0A292YK54</accession>
<name>A0A292YK54_9BACL</name>
<keyword evidence="2" id="KW-1185">Reference proteome</keyword>
<reference evidence="2" key="1">
    <citation type="submission" date="2017-07" db="EMBL/GenBank/DDBJ databases">
        <title>Draft genome sequence of Effusibacillus lacus strain skLN1.</title>
        <authorList>
            <person name="Watanabe M."/>
            <person name="Kojima H."/>
            <person name="Fukui M."/>
        </authorList>
    </citation>
    <scope>NUCLEOTIDE SEQUENCE [LARGE SCALE GENOMIC DNA]</scope>
    <source>
        <strain evidence="2">skLN1</strain>
    </source>
</reference>
<dbReference type="AlphaFoldDB" id="A0A292YK54"/>
<dbReference type="EMBL" id="BDUF01000023">
    <property type="protein sequence ID" value="GAX89546.1"/>
    <property type="molecule type" value="Genomic_DNA"/>
</dbReference>
<gene>
    <name evidence="1" type="ORF">EFBL_1170</name>
</gene>
<comment type="caution">
    <text evidence="1">The sequence shown here is derived from an EMBL/GenBank/DDBJ whole genome shotgun (WGS) entry which is preliminary data.</text>
</comment>
<dbReference type="RefSeq" id="WP_096181239.1">
    <property type="nucleotide sequence ID" value="NZ_BDUF01000023.1"/>
</dbReference>